<comment type="caution">
    <text evidence="1">The sequence shown here is derived from an EMBL/GenBank/DDBJ whole genome shotgun (WGS) entry which is preliminary data.</text>
</comment>
<reference evidence="1 2" key="1">
    <citation type="submission" date="2021-04" db="EMBL/GenBank/DDBJ databases">
        <title>Genome analysis of Polyangium sp.</title>
        <authorList>
            <person name="Li Y."/>
            <person name="Wang J."/>
        </authorList>
    </citation>
    <scope>NUCLEOTIDE SEQUENCE [LARGE SCALE GENOMIC DNA]</scope>
    <source>
        <strain evidence="1 2">SDU14</strain>
    </source>
</reference>
<dbReference type="EMBL" id="JAGTJJ010000120">
    <property type="protein sequence ID" value="MDC3989525.1"/>
    <property type="molecule type" value="Genomic_DNA"/>
</dbReference>
<gene>
    <name evidence="1" type="ORF">KEG57_54210</name>
</gene>
<name>A0A9X4B0I5_9BACT</name>
<keyword evidence="2" id="KW-1185">Reference proteome</keyword>
<protein>
    <submittedName>
        <fullName evidence="1">Uncharacterized protein</fullName>
    </submittedName>
</protein>
<evidence type="ECO:0000313" key="2">
    <source>
        <dbReference type="Proteomes" id="UP001151081"/>
    </source>
</evidence>
<proteinExistence type="predicted"/>
<accession>A0A9X4B0I5</accession>
<dbReference type="Proteomes" id="UP001151081">
    <property type="component" value="Unassembled WGS sequence"/>
</dbReference>
<sequence>MGRLAELSHPSLGVRFTAFGFVKPDTYAECKPGNNLGTIVGVFCKPPA</sequence>
<organism evidence="1 2">
    <name type="scientific">Polyangium jinanense</name>
    <dbReference type="NCBI Taxonomy" id="2829994"/>
    <lineage>
        <taxon>Bacteria</taxon>
        <taxon>Pseudomonadati</taxon>
        <taxon>Myxococcota</taxon>
        <taxon>Polyangia</taxon>
        <taxon>Polyangiales</taxon>
        <taxon>Polyangiaceae</taxon>
        <taxon>Polyangium</taxon>
    </lineage>
</organism>
<dbReference type="RefSeq" id="WP_272428907.1">
    <property type="nucleotide sequence ID" value="NZ_JAGTJJ010000120.1"/>
</dbReference>
<dbReference type="AlphaFoldDB" id="A0A9X4B0I5"/>
<evidence type="ECO:0000313" key="1">
    <source>
        <dbReference type="EMBL" id="MDC3989525.1"/>
    </source>
</evidence>